<sequence length="125" mass="13763">MQRDYRGRIPPLGRSCLRSQHAKEREAEQEAGEASRAGDVGDSSGSSKGQRRIGSGCSQHGNPVSEWVHRLQARNLENSALKYGDIAPLEPRNFQLPIILKGTETINQPKGETKNLMNTELRVAA</sequence>
<keyword evidence="2" id="KW-0675">Receptor</keyword>
<accession>A0A4D9DKP3</accession>
<comment type="caution">
    <text evidence="2">The sequence shown here is derived from an EMBL/GenBank/DDBJ whole genome shotgun (WGS) entry which is preliminary data.</text>
</comment>
<feature type="compositionally biased region" description="Low complexity" evidence="1">
    <location>
        <begin position="38"/>
        <end position="48"/>
    </location>
</feature>
<keyword evidence="3" id="KW-1185">Reference proteome</keyword>
<proteinExistence type="predicted"/>
<reference evidence="2 3" key="1">
    <citation type="submission" date="2019-04" db="EMBL/GenBank/DDBJ databases">
        <title>Draft genome of the big-headed turtle Platysternon megacephalum.</title>
        <authorList>
            <person name="Gong S."/>
        </authorList>
    </citation>
    <scope>NUCLEOTIDE SEQUENCE [LARGE SCALE GENOMIC DNA]</scope>
    <source>
        <strain evidence="2">DO16091913</strain>
        <tissue evidence="2">Muscle</tissue>
    </source>
</reference>
<evidence type="ECO:0000256" key="1">
    <source>
        <dbReference type="SAM" id="MobiDB-lite"/>
    </source>
</evidence>
<dbReference type="AlphaFoldDB" id="A0A4D9DKP3"/>
<protein>
    <submittedName>
        <fullName evidence="2">Fc receptor-like protein 5-like</fullName>
    </submittedName>
</protein>
<reference evidence="2 3" key="2">
    <citation type="submission" date="2019-04" db="EMBL/GenBank/DDBJ databases">
        <title>The genome sequence of big-headed turtle.</title>
        <authorList>
            <person name="Gong S."/>
        </authorList>
    </citation>
    <scope>NUCLEOTIDE SEQUENCE [LARGE SCALE GENOMIC DNA]</scope>
    <source>
        <strain evidence="2">DO16091913</strain>
        <tissue evidence="2">Muscle</tissue>
    </source>
</reference>
<name>A0A4D9DKP3_9SAUR</name>
<gene>
    <name evidence="2" type="ORF">DR999_PMT20698</name>
</gene>
<dbReference type="EMBL" id="QXTE01000493">
    <property type="protein sequence ID" value="TFJ97468.1"/>
    <property type="molecule type" value="Genomic_DNA"/>
</dbReference>
<feature type="region of interest" description="Disordered" evidence="1">
    <location>
        <begin position="1"/>
        <end position="63"/>
    </location>
</feature>
<evidence type="ECO:0000313" key="2">
    <source>
        <dbReference type="EMBL" id="TFJ97468.1"/>
    </source>
</evidence>
<dbReference type="Proteomes" id="UP000297703">
    <property type="component" value="Unassembled WGS sequence"/>
</dbReference>
<organism evidence="2 3">
    <name type="scientific">Platysternon megacephalum</name>
    <name type="common">big-headed turtle</name>
    <dbReference type="NCBI Taxonomy" id="55544"/>
    <lineage>
        <taxon>Eukaryota</taxon>
        <taxon>Metazoa</taxon>
        <taxon>Chordata</taxon>
        <taxon>Craniata</taxon>
        <taxon>Vertebrata</taxon>
        <taxon>Euteleostomi</taxon>
        <taxon>Archelosauria</taxon>
        <taxon>Testudinata</taxon>
        <taxon>Testudines</taxon>
        <taxon>Cryptodira</taxon>
        <taxon>Durocryptodira</taxon>
        <taxon>Testudinoidea</taxon>
        <taxon>Platysternidae</taxon>
        <taxon>Platysternon</taxon>
    </lineage>
</organism>
<evidence type="ECO:0000313" key="3">
    <source>
        <dbReference type="Proteomes" id="UP000297703"/>
    </source>
</evidence>